<sequence length="1056" mass="118687">MTNLLLMPFEIKKEKSKYEFIVRDHPSTVIETPSIFNYVDLPDTSYILDLPSETINSGSLSAIQLETIIYSCQRHEQNLSDGSRAGYLIGDGAGVGKGRIAAGVILENFIRGRKKSIWFSISTDLKYDAEGDLRDIGCGDKIAVHAVNKLKNSTARTDVTASTKEGVIFCTYSDLINELSSSAKRLLCLEQLLKWCGPNFDGVIVFDECHLTNDINFSGSTNKRKTELAVLQLQNKLPNARIVYISTAAVSEPRSMASMVRLGLWGQDTPFKDFGEFLENVKNFGEIAGDMIAMEMRQRGSYVNRQLSFKDVTYQVVEVCQLSKFITTYDSSVKLWVHLRQSFTEAAELMDLGPKAQKIMWTNFWSAHHKFFRCLCMFAKVTHAVKLASEAVKRGESVVIGLQSTGEAYTLEKIPDDGSAMPNFVSTAKMIMQSLVEKRFPASDNLQLLADTCNNKGGTVGGKRKSVSNPVGTPKRIKQESTDDPSYCEIIDSSDASAPVFDYHSDSEADLNPKDEAAVEDRRIKVEKTSLIRQRLLEKIEELGTVLPPNWIDQLIDEFGGPKNVAEISSRKGRLVQKNNGMVQYEPRSEKDVPLDLINFRERERFMNGEKNIAIVSAAASCGISLHADRRAKNQSRRIYISLELPNSAELALQQFGCTHRSNQAKAPEFIFLVPELAGEKRSALITANRLQVLGATYINKRSNKYSTELYLEDVSEYDCAVRDAMNVITDQKSPFVQIPPDYKDYFFGDIKAALTELGLASSNILPLINDGVPEMLNRILGIPVDLQANLLEYCNCVRSMISNQEKMDGDNGVKILHLGFNKCVHYRKVLKLTSQTSKNPIAPAKIDLHEIEVDGGMDWRTAEEKWLPKSGQADEGIYLSKKEHFDKRDIILVRRLKIVGDGDKGDLKYTVIRPTTGVQLLPRSLAEITRKYIPQISVPKLAKMKHESLWNYHYDTSKNACIHNYWHRIKNESLEGCQVGLRSCETYKLLAGSIFLVWNEIESILKKNNPQWKMQIARVLVGNSNIVGIVIPDNCESQLITFLTKYYPNVNCIMH</sequence>
<dbReference type="Pfam" id="PF13872">
    <property type="entry name" value="AAA_34"/>
    <property type="match status" value="1"/>
</dbReference>
<feature type="domain" description="Strawberry notch AAA" evidence="6">
    <location>
        <begin position="24"/>
        <end position="330"/>
    </location>
</feature>
<dbReference type="FunFam" id="3.40.50.300:FF:000342">
    <property type="entry name" value="Protein strawberry notch homolog 2"/>
    <property type="match status" value="1"/>
</dbReference>
<dbReference type="GO" id="GO:0042393">
    <property type="term" value="F:histone binding"/>
    <property type="evidence" value="ECO:0000318"/>
    <property type="project" value="GO_Central"/>
</dbReference>
<dbReference type="InterPro" id="IPR026937">
    <property type="entry name" value="SBNO_Helicase_C_dom"/>
</dbReference>
<evidence type="ECO:0000256" key="4">
    <source>
        <dbReference type="SAM" id="MobiDB-lite"/>
    </source>
</evidence>
<keyword evidence="3" id="KW-0804">Transcription</keyword>
<dbReference type="HOGENOM" id="CLU_000212_2_1_1"/>
<evidence type="ECO:0008006" key="10">
    <source>
        <dbReference type="Google" id="ProtNLM"/>
    </source>
</evidence>
<feature type="region of interest" description="Disordered" evidence="4">
    <location>
        <begin position="459"/>
        <end position="485"/>
    </location>
</feature>
<dbReference type="PhylomeDB" id="E9H7N1"/>
<dbReference type="AlphaFoldDB" id="E9H7N1"/>
<evidence type="ECO:0000256" key="1">
    <source>
        <dbReference type="ARBA" id="ARBA00006992"/>
    </source>
</evidence>
<feature type="domain" description="Strawberry notch helicase C" evidence="5">
    <location>
        <begin position="550"/>
        <end position="814"/>
    </location>
</feature>
<accession>E9H7N1</accession>
<evidence type="ECO:0000259" key="5">
    <source>
        <dbReference type="Pfam" id="PF13871"/>
    </source>
</evidence>
<evidence type="ECO:0000313" key="8">
    <source>
        <dbReference type="EMBL" id="EFX72213.1"/>
    </source>
</evidence>
<organism evidence="8 9">
    <name type="scientific">Daphnia pulex</name>
    <name type="common">Water flea</name>
    <dbReference type="NCBI Taxonomy" id="6669"/>
    <lineage>
        <taxon>Eukaryota</taxon>
        <taxon>Metazoa</taxon>
        <taxon>Ecdysozoa</taxon>
        <taxon>Arthropoda</taxon>
        <taxon>Crustacea</taxon>
        <taxon>Branchiopoda</taxon>
        <taxon>Diplostraca</taxon>
        <taxon>Cladocera</taxon>
        <taxon>Anomopoda</taxon>
        <taxon>Daphniidae</taxon>
        <taxon>Daphnia</taxon>
    </lineage>
</organism>
<comment type="similarity">
    <text evidence="1">Belongs to the SBNO family.</text>
</comment>
<evidence type="ECO:0000256" key="2">
    <source>
        <dbReference type="ARBA" id="ARBA00023015"/>
    </source>
</evidence>
<evidence type="ECO:0000259" key="7">
    <source>
        <dbReference type="Pfam" id="PF25373"/>
    </source>
</evidence>
<protein>
    <recommendedName>
        <fullName evidence="10">Helicase ATP-binding domain-containing protein</fullName>
    </recommendedName>
</protein>
<dbReference type="Gene3D" id="3.40.50.300">
    <property type="entry name" value="P-loop containing nucleotide triphosphate hydrolases"/>
    <property type="match status" value="1"/>
</dbReference>
<dbReference type="Pfam" id="PF13871">
    <property type="entry name" value="Helicase_C_4"/>
    <property type="match status" value="1"/>
</dbReference>
<dbReference type="KEGG" id="dpx:DAPPUDRAFT_326407"/>
<dbReference type="Proteomes" id="UP000000305">
    <property type="component" value="Unassembled WGS sequence"/>
</dbReference>
<proteinExistence type="inferred from homology"/>
<dbReference type="InterPro" id="IPR057332">
    <property type="entry name" value="SBNO_a/b_dom"/>
</dbReference>
<dbReference type="EMBL" id="GL732601">
    <property type="protein sequence ID" value="EFX72213.1"/>
    <property type="molecule type" value="Genomic_DNA"/>
</dbReference>
<evidence type="ECO:0000256" key="3">
    <source>
        <dbReference type="ARBA" id="ARBA00023163"/>
    </source>
</evidence>
<dbReference type="PANTHER" id="PTHR12706">
    <property type="entry name" value="STRAWBERRY NOTCH-RELATED"/>
    <property type="match status" value="1"/>
</dbReference>
<evidence type="ECO:0000259" key="6">
    <source>
        <dbReference type="Pfam" id="PF13872"/>
    </source>
</evidence>
<dbReference type="InParanoid" id="E9H7N1"/>
<dbReference type="SUPFAM" id="SSF52540">
    <property type="entry name" value="P-loop containing nucleoside triphosphate hydrolases"/>
    <property type="match status" value="1"/>
</dbReference>
<dbReference type="GO" id="GO:0005634">
    <property type="term" value="C:nucleus"/>
    <property type="evidence" value="ECO:0000318"/>
    <property type="project" value="GO_Central"/>
</dbReference>
<dbReference type="GO" id="GO:0031490">
    <property type="term" value="F:chromatin DNA binding"/>
    <property type="evidence" value="ECO:0000318"/>
    <property type="project" value="GO_Central"/>
</dbReference>
<dbReference type="OrthoDB" id="421838at2759"/>
<dbReference type="InterPro" id="IPR039187">
    <property type="entry name" value="SNO_AAA"/>
</dbReference>
<dbReference type="eggNOG" id="KOG1513">
    <property type="taxonomic scope" value="Eukaryota"/>
</dbReference>
<dbReference type="GO" id="GO:0006355">
    <property type="term" value="P:regulation of DNA-templated transcription"/>
    <property type="evidence" value="ECO:0000318"/>
    <property type="project" value="GO_Central"/>
</dbReference>
<gene>
    <name evidence="8" type="ORF">DAPPUDRAFT_326407</name>
</gene>
<evidence type="ECO:0000313" key="9">
    <source>
        <dbReference type="Proteomes" id="UP000000305"/>
    </source>
</evidence>
<name>E9H7N1_DAPPU</name>
<dbReference type="InterPro" id="IPR026741">
    <property type="entry name" value="SNO"/>
</dbReference>
<keyword evidence="2" id="KW-0805">Transcription regulation</keyword>
<feature type="domain" description="SBNO alpha/beta" evidence="7">
    <location>
        <begin position="858"/>
        <end position="983"/>
    </location>
</feature>
<keyword evidence="9" id="KW-1185">Reference proteome</keyword>
<dbReference type="InterPro" id="IPR027417">
    <property type="entry name" value="P-loop_NTPase"/>
</dbReference>
<dbReference type="PANTHER" id="PTHR12706:SF30">
    <property type="entry name" value="PROTEIN STRAWBERRY NOTCH-RELATED"/>
    <property type="match status" value="1"/>
</dbReference>
<reference evidence="8 9" key="1">
    <citation type="journal article" date="2011" name="Science">
        <title>The ecoresponsive genome of Daphnia pulex.</title>
        <authorList>
            <person name="Colbourne J.K."/>
            <person name="Pfrender M.E."/>
            <person name="Gilbert D."/>
            <person name="Thomas W.K."/>
            <person name="Tucker A."/>
            <person name="Oakley T.H."/>
            <person name="Tokishita S."/>
            <person name="Aerts A."/>
            <person name="Arnold G.J."/>
            <person name="Basu M.K."/>
            <person name="Bauer D.J."/>
            <person name="Caceres C.E."/>
            <person name="Carmel L."/>
            <person name="Casola C."/>
            <person name="Choi J.H."/>
            <person name="Detter J.C."/>
            <person name="Dong Q."/>
            <person name="Dusheyko S."/>
            <person name="Eads B.D."/>
            <person name="Frohlich T."/>
            <person name="Geiler-Samerotte K.A."/>
            <person name="Gerlach D."/>
            <person name="Hatcher P."/>
            <person name="Jogdeo S."/>
            <person name="Krijgsveld J."/>
            <person name="Kriventseva E.V."/>
            <person name="Kultz D."/>
            <person name="Laforsch C."/>
            <person name="Lindquist E."/>
            <person name="Lopez J."/>
            <person name="Manak J.R."/>
            <person name="Muller J."/>
            <person name="Pangilinan J."/>
            <person name="Patwardhan R.P."/>
            <person name="Pitluck S."/>
            <person name="Pritham E.J."/>
            <person name="Rechtsteiner A."/>
            <person name="Rho M."/>
            <person name="Rogozin I.B."/>
            <person name="Sakarya O."/>
            <person name="Salamov A."/>
            <person name="Schaack S."/>
            <person name="Shapiro H."/>
            <person name="Shiga Y."/>
            <person name="Skalitzky C."/>
            <person name="Smith Z."/>
            <person name="Souvorov A."/>
            <person name="Sung W."/>
            <person name="Tang Z."/>
            <person name="Tsuchiya D."/>
            <person name="Tu H."/>
            <person name="Vos H."/>
            <person name="Wang M."/>
            <person name="Wolf Y.I."/>
            <person name="Yamagata H."/>
            <person name="Yamada T."/>
            <person name="Ye Y."/>
            <person name="Shaw J.R."/>
            <person name="Andrews J."/>
            <person name="Crease T.J."/>
            <person name="Tang H."/>
            <person name="Lucas S.M."/>
            <person name="Robertson H.M."/>
            <person name="Bork P."/>
            <person name="Koonin E.V."/>
            <person name="Zdobnov E.M."/>
            <person name="Grigoriev I.V."/>
            <person name="Lynch M."/>
            <person name="Boore J.L."/>
        </authorList>
    </citation>
    <scope>NUCLEOTIDE SEQUENCE [LARGE SCALE GENOMIC DNA]</scope>
</reference>
<dbReference type="Pfam" id="PF25373">
    <property type="entry name" value="SBNO"/>
    <property type="match status" value="1"/>
</dbReference>